<dbReference type="InterPro" id="IPR009057">
    <property type="entry name" value="Homeodomain-like_sf"/>
</dbReference>
<evidence type="ECO:0000256" key="1">
    <source>
        <dbReference type="ARBA" id="ARBA00023015"/>
    </source>
</evidence>
<keyword evidence="1" id="KW-0805">Transcription regulation</keyword>
<dbReference type="RefSeq" id="WP_095659322.1">
    <property type="nucleotide sequence ID" value="NZ_CP019688.1"/>
</dbReference>
<dbReference type="OrthoDB" id="3210322at2"/>
<dbReference type="GO" id="GO:0000976">
    <property type="term" value="F:transcription cis-regulatory region binding"/>
    <property type="evidence" value="ECO:0007669"/>
    <property type="project" value="TreeGrafter"/>
</dbReference>
<evidence type="ECO:0000259" key="5">
    <source>
        <dbReference type="PROSITE" id="PS50977"/>
    </source>
</evidence>
<dbReference type="SUPFAM" id="SSF46689">
    <property type="entry name" value="Homeodomain-like"/>
    <property type="match status" value="1"/>
</dbReference>
<dbReference type="AlphaFoldDB" id="A0A1Q2HUK7"/>
<reference evidence="6 7" key="1">
    <citation type="submission" date="2016-12" db="EMBL/GenBank/DDBJ databases">
        <authorList>
            <person name="Song W.-J."/>
            <person name="Kurnit D.M."/>
        </authorList>
    </citation>
    <scope>NUCLEOTIDE SEQUENCE [LARGE SCALE GENOMIC DNA]</scope>
    <source>
        <strain evidence="6 7">DSM 30827</strain>
    </source>
</reference>
<gene>
    <name evidence="6" type="ORF">CGLAU_02475</name>
</gene>
<evidence type="ECO:0000256" key="2">
    <source>
        <dbReference type="ARBA" id="ARBA00023125"/>
    </source>
</evidence>
<keyword evidence="2 4" id="KW-0238">DNA-binding</keyword>
<organism evidence="6 7">
    <name type="scientific">Corynebacterium glaucum</name>
    <dbReference type="NCBI Taxonomy" id="187491"/>
    <lineage>
        <taxon>Bacteria</taxon>
        <taxon>Bacillati</taxon>
        <taxon>Actinomycetota</taxon>
        <taxon>Actinomycetes</taxon>
        <taxon>Mycobacteriales</taxon>
        <taxon>Corynebacteriaceae</taxon>
        <taxon>Corynebacterium</taxon>
    </lineage>
</organism>
<dbReference type="KEGG" id="cgv:CGLAU_02475"/>
<dbReference type="EMBL" id="CP019688">
    <property type="protein sequence ID" value="AQQ14480.1"/>
    <property type="molecule type" value="Genomic_DNA"/>
</dbReference>
<keyword evidence="7" id="KW-1185">Reference proteome</keyword>
<dbReference type="InterPro" id="IPR036271">
    <property type="entry name" value="Tet_transcr_reg_TetR-rel_C_sf"/>
</dbReference>
<feature type="DNA-binding region" description="H-T-H motif" evidence="4">
    <location>
        <begin position="37"/>
        <end position="56"/>
    </location>
</feature>
<dbReference type="Pfam" id="PF00440">
    <property type="entry name" value="TetR_N"/>
    <property type="match status" value="1"/>
</dbReference>
<keyword evidence="3" id="KW-0804">Transcription</keyword>
<dbReference type="PANTHER" id="PTHR30055">
    <property type="entry name" value="HTH-TYPE TRANSCRIPTIONAL REGULATOR RUTR"/>
    <property type="match status" value="1"/>
</dbReference>
<dbReference type="PANTHER" id="PTHR30055:SF243">
    <property type="entry name" value="HTH-TYPE TRANSCRIPTIONAL REGULATOR RV1816"/>
    <property type="match status" value="1"/>
</dbReference>
<evidence type="ECO:0000313" key="7">
    <source>
        <dbReference type="Proteomes" id="UP000217209"/>
    </source>
</evidence>
<dbReference type="InterPro" id="IPR025996">
    <property type="entry name" value="MT1864/Rv1816-like_C"/>
</dbReference>
<dbReference type="SUPFAM" id="SSF48498">
    <property type="entry name" value="Tetracyclin repressor-like, C-terminal domain"/>
    <property type="match status" value="1"/>
</dbReference>
<dbReference type="Pfam" id="PF13305">
    <property type="entry name" value="TetR_C_33"/>
    <property type="match status" value="1"/>
</dbReference>
<feature type="domain" description="HTH tetR-type" evidence="5">
    <location>
        <begin position="14"/>
        <end position="74"/>
    </location>
</feature>
<sequence>MTVDKLGPRALARLRTEERIEQLAFAHLDEGGVEAVNLRAVARDLGISPSALYRYIPDRDGLLTALIAASYTQLAEVVESELGAQAADTAAADCCRVLAAAMRRWALAYPQRWALIYGSPVANFHAPAEATGAAGTRVIARLGELLQHARPSAVAGTRSEVLMEDLYAIGQDETPGLELDVVELGLELWAKLIGLISAEVFGHFGEATLRDPEEFFLRSVDRSMRALFGK</sequence>
<dbReference type="Gene3D" id="1.10.357.10">
    <property type="entry name" value="Tetracycline Repressor, domain 2"/>
    <property type="match status" value="1"/>
</dbReference>
<accession>A0A1Q2HUK7</accession>
<dbReference type="InterPro" id="IPR001647">
    <property type="entry name" value="HTH_TetR"/>
</dbReference>
<dbReference type="PROSITE" id="PS50977">
    <property type="entry name" value="HTH_TETR_2"/>
    <property type="match status" value="1"/>
</dbReference>
<dbReference type="GO" id="GO:0003700">
    <property type="term" value="F:DNA-binding transcription factor activity"/>
    <property type="evidence" value="ECO:0007669"/>
    <property type="project" value="TreeGrafter"/>
</dbReference>
<evidence type="ECO:0000256" key="4">
    <source>
        <dbReference type="PROSITE-ProRule" id="PRU00335"/>
    </source>
</evidence>
<name>A0A1Q2HUK7_9CORY</name>
<proteinExistence type="predicted"/>
<evidence type="ECO:0000256" key="3">
    <source>
        <dbReference type="ARBA" id="ARBA00023163"/>
    </source>
</evidence>
<protein>
    <submittedName>
        <fullName evidence="6">Putative HTH-type transcriptional regulator</fullName>
    </submittedName>
</protein>
<evidence type="ECO:0000313" key="6">
    <source>
        <dbReference type="EMBL" id="AQQ14480.1"/>
    </source>
</evidence>
<dbReference type="InterPro" id="IPR050109">
    <property type="entry name" value="HTH-type_TetR-like_transc_reg"/>
</dbReference>
<dbReference type="Proteomes" id="UP000217209">
    <property type="component" value="Chromosome"/>
</dbReference>